<evidence type="ECO:0000313" key="3">
    <source>
        <dbReference type="Proteomes" id="UP000027361"/>
    </source>
</evidence>
<dbReference type="Pfam" id="PF01408">
    <property type="entry name" value="GFO_IDH_MocA"/>
    <property type="match status" value="1"/>
</dbReference>
<name>A0A066WGM8_TILAU</name>
<dbReference type="PANTHER" id="PTHR42840:SF6">
    <property type="entry name" value="BINDING ROSSMANN FOLD OXIDOREDUCTASE, PUTATIVE (AFU_ORTHOLOGUE AFUA_3G11930)-RELATED"/>
    <property type="match status" value="1"/>
</dbReference>
<protein>
    <submittedName>
        <fullName evidence="2">NAD(P)-binding protein</fullName>
    </submittedName>
</protein>
<accession>A0A066WGM8</accession>
<gene>
    <name evidence="2" type="ORF">K437DRAFT_133152</name>
</gene>
<sequence length="430" mass="47842">MPNAQSQPNVLCCGIGEYTTGFVGTGASKSDKKVGVVGLTMFDLRRRGLLGKDISMVGTNGDKFDGIRNHLTQNIENKYRDMDTTFTAYPEPGKRDPEAYKAAIDKLKPGDAITIFTPDTTHFPIAVYAMKRKIHVLVTKPAVKTLKDHLELARIAKEEGVLCFVEHHKRFDPAYADARDKAREDLGDLSYFYAYMSQPKTQLETFKAWAGRDSDISYYLSSHHVDILDWYIQERAVPTRVMANGALGIANAEPFNCPPETEDNITLLVDYAILDAKTQQPLAHRRATGVFTASWAAPTGAGVHSEQHFHYVGTKGELKLNQSRRGYSCVREEGAGAGNTDFNPFYMKYAPDADGYFDGQTGYGYRSLELFIRACTEINSGRRDAQSYTGKLPTIHDTVATTAILEAGRRSLDEKRPINIKKQGDAWTLV</sequence>
<dbReference type="InParanoid" id="A0A066WGM8"/>
<dbReference type="Proteomes" id="UP000027361">
    <property type="component" value="Unassembled WGS sequence"/>
</dbReference>
<dbReference type="GO" id="GO:0005737">
    <property type="term" value="C:cytoplasm"/>
    <property type="evidence" value="ECO:0007669"/>
    <property type="project" value="TreeGrafter"/>
</dbReference>
<organism evidence="2 3">
    <name type="scientific">Tilletiaria anomala (strain ATCC 24038 / CBS 436.72 / UBC 951)</name>
    <dbReference type="NCBI Taxonomy" id="1037660"/>
    <lineage>
        <taxon>Eukaryota</taxon>
        <taxon>Fungi</taxon>
        <taxon>Dikarya</taxon>
        <taxon>Basidiomycota</taxon>
        <taxon>Ustilaginomycotina</taxon>
        <taxon>Exobasidiomycetes</taxon>
        <taxon>Georgefischeriales</taxon>
        <taxon>Tilletiariaceae</taxon>
        <taxon>Tilletiaria</taxon>
    </lineage>
</organism>
<dbReference type="EMBL" id="JMSN01000005">
    <property type="protein sequence ID" value="KDN52946.1"/>
    <property type="molecule type" value="Genomic_DNA"/>
</dbReference>
<dbReference type="RefSeq" id="XP_013245785.1">
    <property type="nucleotide sequence ID" value="XM_013390331.1"/>
</dbReference>
<evidence type="ECO:0000259" key="1">
    <source>
        <dbReference type="Pfam" id="PF01408"/>
    </source>
</evidence>
<dbReference type="AlphaFoldDB" id="A0A066WGM8"/>
<dbReference type="HOGENOM" id="CLU_039854_1_0_1"/>
<dbReference type="Gene3D" id="3.30.360.10">
    <property type="entry name" value="Dihydrodipicolinate Reductase, domain 2"/>
    <property type="match status" value="1"/>
</dbReference>
<feature type="domain" description="Gfo/Idh/MocA-like oxidoreductase N-terminal" evidence="1">
    <location>
        <begin position="110"/>
        <end position="167"/>
    </location>
</feature>
<dbReference type="Gene3D" id="3.40.50.720">
    <property type="entry name" value="NAD(P)-binding Rossmann-like Domain"/>
    <property type="match status" value="1"/>
</dbReference>
<dbReference type="InterPro" id="IPR000683">
    <property type="entry name" value="Gfo/Idh/MocA-like_OxRdtase_N"/>
</dbReference>
<dbReference type="STRING" id="1037660.A0A066WGM8"/>
<comment type="caution">
    <text evidence="2">The sequence shown here is derived from an EMBL/GenBank/DDBJ whole genome shotgun (WGS) entry which is preliminary data.</text>
</comment>
<dbReference type="OrthoDB" id="2127032at2759"/>
<evidence type="ECO:0000313" key="2">
    <source>
        <dbReference type="EMBL" id="KDN52946.1"/>
    </source>
</evidence>
<dbReference type="OMA" id="FFNAWMS"/>
<dbReference type="PANTHER" id="PTHR42840">
    <property type="entry name" value="NAD(P)-BINDING ROSSMANN-FOLD SUPERFAMILY PROTEIN-RELATED"/>
    <property type="match status" value="1"/>
</dbReference>
<proteinExistence type="predicted"/>
<keyword evidence="3" id="KW-1185">Reference proteome</keyword>
<dbReference type="GO" id="GO:0006740">
    <property type="term" value="P:NADPH regeneration"/>
    <property type="evidence" value="ECO:0007669"/>
    <property type="project" value="TreeGrafter"/>
</dbReference>
<dbReference type="GO" id="GO:0016491">
    <property type="term" value="F:oxidoreductase activity"/>
    <property type="evidence" value="ECO:0007669"/>
    <property type="project" value="TreeGrafter"/>
</dbReference>
<dbReference type="GeneID" id="25261482"/>
<reference evidence="2 3" key="1">
    <citation type="submission" date="2014-05" db="EMBL/GenBank/DDBJ databases">
        <title>Draft genome sequence of a rare smut relative, Tilletiaria anomala UBC 951.</title>
        <authorList>
            <consortium name="DOE Joint Genome Institute"/>
            <person name="Toome M."/>
            <person name="Kuo A."/>
            <person name="Henrissat B."/>
            <person name="Lipzen A."/>
            <person name="Tritt A."/>
            <person name="Yoshinaga Y."/>
            <person name="Zane M."/>
            <person name="Barry K."/>
            <person name="Grigoriev I.V."/>
            <person name="Spatafora J.W."/>
            <person name="Aimea M.C."/>
        </authorList>
    </citation>
    <scope>NUCLEOTIDE SEQUENCE [LARGE SCALE GENOMIC DNA]</scope>
    <source>
        <strain evidence="2 3">UBC 951</strain>
    </source>
</reference>
<dbReference type="GO" id="GO:0000166">
    <property type="term" value="F:nucleotide binding"/>
    <property type="evidence" value="ECO:0007669"/>
    <property type="project" value="InterPro"/>
</dbReference>
<dbReference type="SUPFAM" id="SSF51735">
    <property type="entry name" value="NAD(P)-binding Rossmann-fold domains"/>
    <property type="match status" value="1"/>
</dbReference>
<dbReference type="InterPro" id="IPR036291">
    <property type="entry name" value="NAD(P)-bd_dom_sf"/>
</dbReference>